<evidence type="ECO:0000256" key="3">
    <source>
        <dbReference type="SAM" id="Coils"/>
    </source>
</evidence>
<feature type="region of interest" description="Disordered" evidence="4">
    <location>
        <begin position="25"/>
        <end position="60"/>
    </location>
</feature>
<dbReference type="Gene3D" id="1.10.287.380">
    <property type="entry name" value="Valyl-tRNA synthetase, C-terminal domain"/>
    <property type="match status" value="1"/>
</dbReference>
<feature type="domain" description="ABC transporter Uup C-terminal" evidence="5">
    <location>
        <begin position="61"/>
        <end position="120"/>
    </location>
</feature>
<sequence>MEEILALDGEGGAALVPGGVATWLKQRSARTTTPRSAPNQRSSSTKPAKQKSSRSPSTLNRLIANVEKDMTKRTTRQTALYQDIADAGNDHKKLAALGEELAALQTTIESLETQWLELTEELGS</sequence>
<dbReference type="GO" id="GO:0005524">
    <property type="term" value="F:ATP binding"/>
    <property type="evidence" value="ECO:0007669"/>
    <property type="project" value="UniProtKB-KW"/>
</dbReference>
<dbReference type="Pfam" id="PF16326">
    <property type="entry name" value="ABC_tran_CTD"/>
    <property type="match status" value="1"/>
</dbReference>
<keyword evidence="2" id="KW-0067">ATP-binding</keyword>
<evidence type="ECO:0000256" key="2">
    <source>
        <dbReference type="ARBA" id="ARBA00022840"/>
    </source>
</evidence>
<dbReference type="EMBL" id="CAFBQH010000043">
    <property type="protein sequence ID" value="CAB5049667.1"/>
    <property type="molecule type" value="Genomic_DNA"/>
</dbReference>
<keyword evidence="3" id="KW-0175">Coiled coil</keyword>
<feature type="coiled-coil region" evidence="3">
    <location>
        <begin position="94"/>
        <end position="121"/>
    </location>
</feature>
<protein>
    <submittedName>
        <fullName evidence="6">Unannotated protein</fullName>
    </submittedName>
</protein>
<evidence type="ECO:0000259" key="5">
    <source>
        <dbReference type="Pfam" id="PF16326"/>
    </source>
</evidence>
<keyword evidence="1" id="KW-0547">Nucleotide-binding</keyword>
<evidence type="ECO:0000256" key="1">
    <source>
        <dbReference type="ARBA" id="ARBA00022741"/>
    </source>
</evidence>
<gene>
    <name evidence="6" type="ORF">UFOPK4293_00837</name>
</gene>
<accession>A0A6J7T951</accession>
<name>A0A6J7T951_9ZZZZ</name>
<dbReference type="InterPro" id="IPR032524">
    <property type="entry name" value="ABC_tran_C"/>
</dbReference>
<evidence type="ECO:0000256" key="4">
    <source>
        <dbReference type="SAM" id="MobiDB-lite"/>
    </source>
</evidence>
<feature type="compositionally biased region" description="Polar residues" evidence="4">
    <location>
        <begin position="29"/>
        <end position="47"/>
    </location>
</feature>
<evidence type="ECO:0000313" key="6">
    <source>
        <dbReference type="EMBL" id="CAB5049667.1"/>
    </source>
</evidence>
<dbReference type="InterPro" id="IPR037118">
    <property type="entry name" value="Val-tRNA_synth_C_sf"/>
</dbReference>
<dbReference type="GO" id="GO:0003677">
    <property type="term" value="F:DNA binding"/>
    <property type="evidence" value="ECO:0007669"/>
    <property type="project" value="InterPro"/>
</dbReference>
<proteinExistence type="predicted"/>
<dbReference type="AlphaFoldDB" id="A0A6J7T951"/>
<organism evidence="6">
    <name type="scientific">freshwater metagenome</name>
    <dbReference type="NCBI Taxonomy" id="449393"/>
    <lineage>
        <taxon>unclassified sequences</taxon>
        <taxon>metagenomes</taxon>
        <taxon>ecological metagenomes</taxon>
    </lineage>
</organism>
<reference evidence="6" key="1">
    <citation type="submission" date="2020-05" db="EMBL/GenBank/DDBJ databases">
        <authorList>
            <person name="Chiriac C."/>
            <person name="Salcher M."/>
            <person name="Ghai R."/>
            <person name="Kavagutti S V."/>
        </authorList>
    </citation>
    <scope>NUCLEOTIDE SEQUENCE</scope>
</reference>